<dbReference type="Proteomes" id="UP001272242">
    <property type="component" value="Unassembled WGS sequence"/>
</dbReference>
<sequence>MRATAALFLVPLLFVATSRGQEPPGDLKDRIEDLKRQIAEKKAELAKLEADLARLDPSNPQKIQGKWRTIEVVSAGAKLERDVWVHLSWEFNGKSVVTVAQKAGEVPYTLLLDSSSTPAQIDLVHKNPKLRLSGIYKFEGEKLVICLREGTRPRTFDSTEADGSWLVTLDPVK</sequence>
<dbReference type="NCBIfam" id="TIGR03067">
    <property type="entry name" value="Planc_TIGR03067"/>
    <property type="match status" value="1"/>
</dbReference>
<comment type="caution">
    <text evidence="1">The sequence shown here is derived from an EMBL/GenBank/DDBJ whole genome shotgun (WGS) entry which is preliminary data.</text>
</comment>
<proteinExistence type="predicted"/>
<protein>
    <submittedName>
        <fullName evidence="1">TIGR03067 domain-containing protein</fullName>
    </submittedName>
</protein>
<gene>
    <name evidence="1" type="ORF">R5W23_000599</name>
</gene>
<evidence type="ECO:0000313" key="2">
    <source>
        <dbReference type="Proteomes" id="UP001272242"/>
    </source>
</evidence>
<name>A0ABU5EYR9_9BACT</name>
<keyword evidence="2" id="KW-1185">Reference proteome</keyword>
<dbReference type="RefSeq" id="WP_320686336.1">
    <property type="nucleotide sequence ID" value="NZ_JAXBLV010000111.1"/>
</dbReference>
<dbReference type="EMBL" id="JAXBLV010000111">
    <property type="protein sequence ID" value="MDY3559605.1"/>
    <property type="molecule type" value="Genomic_DNA"/>
</dbReference>
<dbReference type="InterPro" id="IPR017504">
    <property type="entry name" value="CHP03067_Planctomycetes"/>
</dbReference>
<organism evidence="1 2">
    <name type="scientific">Gemmata algarum</name>
    <dbReference type="NCBI Taxonomy" id="2975278"/>
    <lineage>
        <taxon>Bacteria</taxon>
        <taxon>Pseudomonadati</taxon>
        <taxon>Planctomycetota</taxon>
        <taxon>Planctomycetia</taxon>
        <taxon>Gemmatales</taxon>
        <taxon>Gemmataceae</taxon>
        <taxon>Gemmata</taxon>
    </lineage>
</organism>
<accession>A0ABU5EYR9</accession>
<reference evidence="2" key="1">
    <citation type="journal article" date="2023" name="Mar. Drugs">
        <title>Gemmata algarum, a Novel Planctomycete Isolated from an Algal Mat, Displays Antimicrobial Activity.</title>
        <authorList>
            <person name="Kumar G."/>
            <person name="Kallscheuer N."/>
            <person name="Kashif M."/>
            <person name="Ahamad S."/>
            <person name="Jagadeeshwari U."/>
            <person name="Pannikurungottu S."/>
            <person name="Haufschild T."/>
            <person name="Kabuu M."/>
            <person name="Sasikala C."/>
            <person name="Jogler C."/>
            <person name="Ramana C."/>
        </authorList>
    </citation>
    <scope>NUCLEOTIDE SEQUENCE [LARGE SCALE GENOMIC DNA]</scope>
    <source>
        <strain evidence="2">JC673</strain>
    </source>
</reference>
<evidence type="ECO:0000313" key="1">
    <source>
        <dbReference type="EMBL" id="MDY3559605.1"/>
    </source>
</evidence>